<dbReference type="InterPro" id="IPR019742">
    <property type="entry name" value="MacrogloblnA2_CS"/>
</dbReference>
<accession>A0A851QY22</accession>
<dbReference type="PANTHER" id="PTHR11412:SF185">
    <property type="entry name" value="ALPHA-2-MACROGLOBULIN-LIKE PROTEIN 1"/>
    <property type="match status" value="1"/>
</dbReference>
<evidence type="ECO:0000256" key="1">
    <source>
        <dbReference type="ARBA" id="ARBA00010952"/>
    </source>
</evidence>
<evidence type="ECO:0000313" key="10">
    <source>
        <dbReference type="EMBL" id="NXC85065.1"/>
    </source>
</evidence>
<dbReference type="InterPro" id="IPR036595">
    <property type="entry name" value="A-macroglobulin_rcpt-bd_sf"/>
</dbReference>
<dbReference type="PANTHER" id="PTHR11412">
    <property type="entry name" value="MACROGLOBULIN / COMPLEMENT"/>
    <property type="match status" value="1"/>
</dbReference>
<dbReference type="InterPro" id="IPR011625">
    <property type="entry name" value="A2M_N_BRD"/>
</dbReference>
<sequence length="1253" mass="139554">EEVAFLNVLIHSGDSVLLEGQKKVLVKPQKNIILIETDKGLYKPGETGKARRWHMEMEREGYMYSQHDSWLCVSFPKQDPEYNRIAEWLNVKSDHGIVDLSFPLASEASLGDYTISVQQDMAQKTFSVEEYVLKKFEIKVEHPPHITTADEEFHLSVCGKYTYGMPVQGKVEITVLTLSQAIGAWNAIEHNFTSLATQKQGGWVGEQVGGIIPASDSRDFSSPHPGADSAETAFIPVATIMKSVEFINLHPFYKRGLPYTGKHTDVQSAISSGDNSFSRCASLDPNCIATLCLCAWKATYNPSRDKSTFPDESEVDDFHWLKPFYSESNSFLEIKAKNDVMSCDQEQEVQVDYILSQNKLSSEDDHIDFYYLVSTQYNLQGSFSLTLPVGNDFLPDIKLLVYAVFPDGEVVADVEQFEVEKCFRHKVELEFSHKEEVPGSKVRLNLKAAPGSLCSVRAVDKSVLLQKNQTLTADSVNSFNVPFSLLFINDLLSGLSSQKLRMKVFTNTRVKKPVSCVLPGFEKKIYLRKGPIVATRDDSKPHSDEKEKPKPRTLFPETWIWDLVSVGGDGQASLQAAVPDTITEWNANTFCVADTGFGFSPLTSLRVFQPFFVDVSLPYSVIQGETFSLRATVFNYLKDCIQVHTTLTETPELEVDACPRCQFSSCLCANEAKTFVWNVTATRLGEAGQRGVIAVTPLQGGRDTVIKSLLVKPGGVLQEKTQNAILCPADNTISEEFSLTLPAEVLEGSARVTFSVIGDIMGPALQNLDQLLSMPFGCGEQNMVQFAPNIFILQYLNKTKQLSPEIRDKALKFLTTGYQRQLLYKHADGSYSAFGKGDEQGNTWLTAFVARSFGQASSHIYIDKEHVHSALRWLQEHQLPSGCFQSVGKLFNNDLKGGVDDTISLTAYIAAALVELHLERNDTMLDNALHCLKKVKLDETSLYVKALMAYVFTLSKDMEMRKQLLDVVEKETVLLFHLFLPPSAQLLTSQSADEKSSSKIETVAYIILAHVSKPDLSLSDASVSKLVRWLSTQRNAFGGFASTQDTVVSLQALAQYAALLPQEIRDVKVAVKGRGPSPLEFHVHRNNKLVLHQASLLADTGTYAVQATGRGCVYVQRCSLPHQTTLYYNIPPPKTEEVFVLVVETVPRECDGVRKEFDIHVSVRYVGDRGTSNMALVEVEMLSGFIPVQSSVKELEKVPLVKKTEIKPDKITIYLEELGESSLKLNISVEQDVEVQNLKAATVHIYDYYKPGE</sequence>
<dbReference type="SUPFAM" id="SSF49410">
    <property type="entry name" value="Alpha-macroglobulin receptor domain"/>
    <property type="match status" value="1"/>
</dbReference>
<evidence type="ECO:0000259" key="8">
    <source>
        <dbReference type="SMART" id="SM01360"/>
    </source>
</evidence>
<feature type="non-terminal residue" evidence="10">
    <location>
        <position position="1253"/>
    </location>
</feature>
<evidence type="ECO:0000256" key="5">
    <source>
        <dbReference type="ARBA" id="ARBA00023157"/>
    </source>
</evidence>
<comment type="caution">
    <text evidence="10">The sequence shown here is derived from an EMBL/GenBank/DDBJ whole genome shotgun (WGS) entry which is preliminary data.</text>
</comment>
<evidence type="ECO:0000313" key="11">
    <source>
        <dbReference type="Proteomes" id="UP000631545"/>
    </source>
</evidence>
<dbReference type="GO" id="GO:0005615">
    <property type="term" value="C:extracellular space"/>
    <property type="evidence" value="ECO:0007669"/>
    <property type="project" value="InterPro"/>
</dbReference>
<dbReference type="Gene3D" id="2.20.130.20">
    <property type="match status" value="1"/>
</dbReference>
<dbReference type="Pfam" id="PF07703">
    <property type="entry name" value="A2M_BRD"/>
    <property type="match status" value="1"/>
</dbReference>
<dbReference type="InterPro" id="IPR013783">
    <property type="entry name" value="Ig-like_fold"/>
</dbReference>
<dbReference type="SMART" id="SM01361">
    <property type="entry name" value="A2M_recep"/>
    <property type="match status" value="1"/>
</dbReference>
<evidence type="ECO:0000256" key="2">
    <source>
        <dbReference type="ARBA" id="ARBA00022690"/>
    </source>
</evidence>
<dbReference type="Gene3D" id="2.60.120.1540">
    <property type="match status" value="1"/>
</dbReference>
<keyword evidence="11" id="KW-1185">Reference proteome</keyword>
<evidence type="ECO:0000259" key="7">
    <source>
        <dbReference type="SMART" id="SM01359"/>
    </source>
</evidence>
<dbReference type="FunFam" id="1.50.10.20:FF:000001">
    <property type="entry name" value="CD109 isoform 1"/>
    <property type="match status" value="1"/>
</dbReference>
<keyword evidence="3" id="KW-0732">Signal</keyword>
<dbReference type="Pfam" id="PF17791">
    <property type="entry name" value="MG3"/>
    <property type="match status" value="1"/>
</dbReference>
<dbReference type="SMART" id="SM01360">
    <property type="entry name" value="A2M"/>
    <property type="match status" value="1"/>
</dbReference>
<dbReference type="InterPro" id="IPR050473">
    <property type="entry name" value="A2M/Complement_sys"/>
</dbReference>
<evidence type="ECO:0000256" key="4">
    <source>
        <dbReference type="ARBA" id="ARBA00022900"/>
    </source>
</evidence>
<feature type="domain" description="Alpha-2-macroglobulin" evidence="8">
    <location>
        <begin position="558"/>
        <end position="647"/>
    </location>
</feature>
<dbReference type="Gene3D" id="2.60.40.10">
    <property type="entry name" value="Immunoglobulins"/>
    <property type="match status" value="1"/>
</dbReference>
<dbReference type="SMART" id="SM01419">
    <property type="entry name" value="Thiol-ester_cl"/>
    <property type="match status" value="1"/>
</dbReference>
<dbReference type="Pfam" id="PF07678">
    <property type="entry name" value="TED_complement"/>
    <property type="match status" value="1"/>
</dbReference>
<feature type="domain" description="Alpha-macroglobulin receptor-binding" evidence="9">
    <location>
        <begin position="1172"/>
        <end position="1252"/>
    </location>
</feature>
<dbReference type="Gene3D" id="2.60.40.1940">
    <property type="match status" value="1"/>
</dbReference>
<dbReference type="EMBL" id="WBND01000326">
    <property type="protein sequence ID" value="NXC85065.1"/>
    <property type="molecule type" value="Genomic_DNA"/>
</dbReference>
<dbReference type="InterPro" id="IPR002890">
    <property type="entry name" value="MG2"/>
</dbReference>
<dbReference type="AlphaFoldDB" id="A0A851QY22"/>
<dbReference type="Pfam" id="PF01835">
    <property type="entry name" value="MG2"/>
    <property type="match status" value="1"/>
</dbReference>
<dbReference type="Gene3D" id="1.50.10.20">
    <property type="match status" value="1"/>
</dbReference>
<dbReference type="Gene3D" id="2.60.40.1930">
    <property type="match status" value="2"/>
</dbReference>
<dbReference type="InterPro" id="IPR001599">
    <property type="entry name" value="Macroglobln_a2"/>
</dbReference>
<organism evidence="10 11">
    <name type="scientific">Tychaedon coryphoeus</name>
    <name type="common">Karoo scrub-robin</name>
    <name type="synonym">Erythropygia coryphaeus</name>
    <dbReference type="NCBI Taxonomy" id="614051"/>
    <lineage>
        <taxon>Eukaryota</taxon>
        <taxon>Metazoa</taxon>
        <taxon>Chordata</taxon>
        <taxon>Craniata</taxon>
        <taxon>Vertebrata</taxon>
        <taxon>Euteleostomi</taxon>
        <taxon>Archelosauria</taxon>
        <taxon>Archosauria</taxon>
        <taxon>Dinosauria</taxon>
        <taxon>Saurischia</taxon>
        <taxon>Theropoda</taxon>
        <taxon>Coelurosauria</taxon>
        <taxon>Aves</taxon>
        <taxon>Neognathae</taxon>
        <taxon>Neoaves</taxon>
        <taxon>Telluraves</taxon>
        <taxon>Australaves</taxon>
        <taxon>Passeriformes</taxon>
        <taxon>Muscicapidae</taxon>
        <taxon>Cercotrichas</taxon>
    </lineage>
</organism>
<dbReference type="InterPro" id="IPR009048">
    <property type="entry name" value="A-macroglobulin_rcpt-bd"/>
</dbReference>
<dbReference type="CDD" id="cd02897">
    <property type="entry name" value="A2M_2"/>
    <property type="match status" value="1"/>
</dbReference>
<dbReference type="InterPro" id="IPR041555">
    <property type="entry name" value="MG3"/>
</dbReference>
<dbReference type="Proteomes" id="UP000631545">
    <property type="component" value="Unassembled WGS sequence"/>
</dbReference>
<keyword evidence="4" id="KW-0722">Serine protease inhibitor</keyword>
<protein>
    <submittedName>
        <fullName evidence="10">A2ML1 protein</fullName>
    </submittedName>
</protein>
<dbReference type="Gene3D" id="6.20.50.160">
    <property type="match status" value="1"/>
</dbReference>
<dbReference type="SMART" id="SM01359">
    <property type="entry name" value="A2M_N_2"/>
    <property type="match status" value="1"/>
</dbReference>
<keyword evidence="6" id="KW-0325">Glycoprotein</keyword>
<dbReference type="SUPFAM" id="SSF48239">
    <property type="entry name" value="Terpenoid cyclases/Protein prenyltransferases"/>
    <property type="match status" value="1"/>
</dbReference>
<evidence type="ECO:0000256" key="6">
    <source>
        <dbReference type="ARBA" id="ARBA00023180"/>
    </source>
</evidence>
<dbReference type="Pfam" id="PF00207">
    <property type="entry name" value="A2M"/>
    <property type="match status" value="1"/>
</dbReference>
<feature type="domain" description="Alpha-2-macroglobulin bait region" evidence="7">
    <location>
        <begin position="332"/>
        <end position="466"/>
    </location>
</feature>
<evidence type="ECO:0000259" key="9">
    <source>
        <dbReference type="SMART" id="SM01361"/>
    </source>
</evidence>
<dbReference type="SUPFAM" id="SSF81296">
    <property type="entry name" value="E set domains"/>
    <property type="match status" value="1"/>
</dbReference>
<gene>
    <name evidence="10" type="primary">A2ml1_0</name>
    <name evidence="10" type="ORF">CERCOR_R03392</name>
</gene>
<keyword evidence="5" id="KW-1015">Disulfide bond</keyword>
<feature type="non-terminal residue" evidence="10">
    <location>
        <position position="1"/>
    </location>
</feature>
<dbReference type="InterPro" id="IPR047565">
    <property type="entry name" value="Alpha-macroglob_thiol-ester_cl"/>
</dbReference>
<dbReference type="InterPro" id="IPR041813">
    <property type="entry name" value="A2M_TED"/>
</dbReference>
<proteinExistence type="inferred from homology"/>
<keyword evidence="2" id="KW-0646">Protease inhibitor</keyword>
<dbReference type="Pfam" id="PF07677">
    <property type="entry name" value="A2M_recep"/>
    <property type="match status" value="1"/>
</dbReference>
<dbReference type="InterPro" id="IPR014756">
    <property type="entry name" value="Ig_E-set"/>
</dbReference>
<reference evidence="10" key="1">
    <citation type="submission" date="2019-09" db="EMBL/GenBank/DDBJ databases">
        <title>Bird 10,000 Genomes (B10K) Project - Family phase.</title>
        <authorList>
            <person name="Zhang G."/>
        </authorList>
    </citation>
    <scope>NUCLEOTIDE SEQUENCE</scope>
    <source>
        <strain evidence="10">OUT-0024</strain>
        <tissue evidence="10">Muscle</tissue>
    </source>
</reference>
<dbReference type="InterPro" id="IPR011626">
    <property type="entry name" value="Alpha-macroglobulin_TED"/>
</dbReference>
<name>A0A851QY22_TYCCO</name>
<dbReference type="Gene3D" id="2.60.40.690">
    <property type="entry name" value="Alpha-macroglobulin, receptor-binding domain"/>
    <property type="match status" value="1"/>
</dbReference>
<dbReference type="InterPro" id="IPR008930">
    <property type="entry name" value="Terpenoid_cyclase/PrenylTrfase"/>
</dbReference>
<dbReference type="GO" id="GO:0004867">
    <property type="term" value="F:serine-type endopeptidase inhibitor activity"/>
    <property type="evidence" value="ECO:0007669"/>
    <property type="project" value="UniProtKB-KW"/>
</dbReference>
<dbReference type="PROSITE" id="PS00477">
    <property type="entry name" value="ALPHA_2_MACROGLOBULIN"/>
    <property type="match status" value="1"/>
</dbReference>
<comment type="similarity">
    <text evidence="1">Belongs to the protease inhibitor I39 (alpha-2-macroglobulin) family.</text>
</comment>
<evidence type="ECO:0000256" key="3">
    <source>
        <dbReference type="ARBA" id="ARBA00022729"/>
    </source>
</evidence>